<protein>
    <submittedName>
        <fullName evidence="1">Uncharacterized protein</fullName>
    </submittedName>
</protein>
<evidence type="ECO:0000313" key="2">
    <source>
        <dbReference type="Proteomes" id="UP000017805"/>
    </source>
</evidence>
<keyword evidence="2" id="KW-1185">Reference proteome</keyword>
<proteinExistence type="predicted"/>
<accession>U5LCL6</accession>
<dbReference type="STRING" id="1367477.N288_18625"/>
<dbReference type="Proteomes" id="UP000017805">
    <property type="component" value="Chromosome"/>
</dbReference>
<dbReference type="KEGG" id="bif:N288_18625"/>
<reference evidence="1 2" key="1">
    <citation type="submission" date="2013-07" db="EMBL/GenBank/DDBJ databases">
        <title>Complete genome sequence of Bacillus infantis NRRL B-14911 that has potential to induce cardiac disease by antigenic mimicry.</title>
        <authorList>
            <person name="Massilamany C."/>
            <person name="Smith T.P.L."/>
            <person name="Loy J.D."/>
            <person name="Barletta R."/>
            <person name="Reddy J."/>
        </authorList>
    </citation>
    <scope>NUCLEOTIDE SEQUENCE [LARGE SCALE GENOMIC DNA]</scope>
    <source>
        <strain evidence="1 2">NRRL B-14911</strain>
    </source>
</reference>
<dbReference type="HOGENOM" id="CLU_2680021_0_0_9"/>
<organism evidence="1 2">
    <name type="scientific">Bacillus infantis NRRL B-14911</name>
    <dbReference type="NCBI Taxonomy" id="1367477"/>
    <lineage>
        <taxon>Bacteria</taxon>
        <taxon>Bacillati</taxon>
        <taxon>Bacillota</taxon>
        <taxon>Bacilli</taxon>
        <taxon>Bacillales</taxon>
        <taxon>Bacillaceae</taxon>
        <taxon>Bacillus</taxon>
    </lineage>
</organism>
<evidence type="ECO:0000313" key="1">
    <source>
        <dbReference type="EMBL" id="AGX05604.1"/>
    </source>
</evidence>
<sequence>MPYACPFENLYFYRKETLYECPVLFCRSEMVIFIFPHPPQREQVFLNSLQAEDRPVPLHLRQMEMIFMEYPPFQ</sequence>
<gene>
    <name evidence="1" type="ORF">N288_18625</name>
</gene>
<name>U5LCL6_9BACI</name>
<dbReference type="EMBL" id="CP006643">
    <property type="protein sequence ID" value="AGX05604.1"/>
    <property type="molecule type" value="Genomic_DNA"/>
</dbReference>
<dbReference type="AlphaFoldDB" id="U5LCL6"/>